<keyword evidence="9 12" id="KW-1133">Transmembrane helix</keyword>
<dbReference type="FunFam" id="1.20.1280.290:FF:000004">
    <property type="entry name" value="Sugar transporter SWEET"/>
    <property type="match status" value="1"/>
</dbReference>
<evidence type="ECO:0000313" key="14">
    <source>
        <dbReference type="RefSeq" id="XP_030380715.1"/>
    </source>
</evidence>
<evidence type="ECO:0000256" key="5">
    <source>
        <dbReference type="ARBA" id="ARBA00022475"/>
    </source>
</evidence>
<evidence type="ECO:0000256" key="3">
    <source>
        <dbReference type="ARBA" id="ARBA00007809"/>
    </source>
</evidence>
<feature type="transmembrane region" description="Helical" evidence="12">
    <location>
        <begin position="164"/>
        <end position="185"/>
    </location>
</feature>
<keyword evidence="10" id="KW-0333">Golgi apparatus</keyword>
<reference evidence="14" key="1">
    <citation type="submission" date="2025-08" db="UniProtKB">
        <authorList>
            <consortium name="RefSeq"/>
        </authorList>
    </citation>
    <scope>IDENTIFICATION</scope>
    <source>
        <strain evidence="14">11010-0011.00</strain>
        <tissue evidence="14">Whole body</tissue>
    </source>
</reference>
<evidence type="ECO:0000256" key="6">
    <source>
        <dbReference type="ARBA" id="ARBA00022597"/>
    </source>
</evidence>
<evidence type="ECO:0000256" key="11">
    <source>
        <dbReference type="ARBA" id="ARBA00023136"/>
    </source>
</evidence>
<dbReference type="PANTHER" id="PTHR10791">
    <property type="entry name" value="RAG1-ACTIVATING PROTEIN 1"/>
    <property type="match status" value="1"/>
</dbReference>
<dbReference type="OrthoDB" id="409725at2759"/>
<sequence>MEALGDILAPYSDTIAKVAGTITCLQFLSGVVLMNDIRKKGSSDIYPVGPFLGGIVLTVLSLKVGQLMGDQAMIKVNIIGFAINVVFMVGFYYYASNENKTKIWAKIGYVSLFLMACIAYSNYEDPKKVEFRLGMLITGILVWLVGSPLLHLGKIIEAKSTEGMPFPIILSGNLVAASWMIYGLSIRNTVVVFQNLFLLILGGIQLSLFAIYPNTPAKKPAAKKPVSKKND</sequence>
<evidence type="ECO:0000256" key="4">
    <source>
        <dbReference type="ARBA" id="ARBA00022448"/>
    </source>
</evidence>
<evidence type="ECO:0000256" key="10">
    <source>
        <dbReference type="ARBA" id="ARBA00023034"/>
    </source>
</evidence>
<dbReference type="GeneID" id="115628682"/>
<keyword evidence="4 12" id="KW-0813">Transport</keyword>
<evidence type="ECO:0000256" key="12">
    <source>
        <dbReference type="RuleBase" id="RU910715"/>
    </source>
</evidence>
<gene>
    <name evidence="14" type="primary">LOC115628682</name>
</gene>
<dbReference type="Pfam" id="PF03083">
    <property type="entry name" value="MtN3_slv"/>
    <property type="match status" value="2"/>
</dbReference>
<dbReference type="GO" id="GO:0000139">
    <property type="term" value="C:Golgi membrane"/>
    <property type="evidence" value="ECO:0007669"/>
    <property type="project" value="UniProtKB-SubCell"/>
</dbReference>
<name>A0A6J2TYL2_DROLE</name>
<keyword evidence="7 12" id="KW-0812">Transmembrane</keyword>
<feature type="transmembrane region" description="Helical" evidence="12">
    <location>
        <begin position="103"/>
        <end position="121"/>
    </location>
</feature>
<evidence type="ECO:0000313" key="13">
    <source>
        <dbReference type="Proteomes" id="UP000504634"/>
    </source>
</evidence>
<keyword evidence="11 12" id="KW-0472">Membrane</keyword>
<dbReference type="AlphaFoldDB" id="A0A6J2TYL2"/>
<dbReference type="GO" id="GO:0051119">
    <property type="term" value="F:sugar transmembrane transporter activity"/>
    <property type="evidence" value="ECO:0007669"/>
    <property type="project" value="InterPro"/>
</dbReference>
<evidence type="ECO:0000256" key="9">
    <source>
        <dbReference type="ARBA" id="ARBA00022989"/>
    </source>
</evidence>
<dbReference type="PANTHER" id="PTHR10791:SF5">
    <property type="entry name" value="SUGAR TRANSPORTER SWEET"/>
    <property type="match status" value="1"/>
</dbReference>
<dbReference type="Gene3D" id="1.20.1280.290">
    <property type="match status" value="2"/>
</dbReference>
<feature type="transmembrane region" description="Helical" evidence="12">
    <location>
        <begin position="133"/>
        <end position="152"/>
    </location>
</feature>
<feature type="transmembrane region" description="Helical" evidence="12">
    <location>
        <begin position="15"/>
        <end position="33"/>
    </location>
</feature>
<feature type="transmembrane region" description="Helical" evidence="12">
    <location>
        <begin position="191"/>
        <end position="212"/>
    </location>
</feature>
<feature type="transmembrane region" description="Helical" evidence="12">
    <location>
        <begin position="74"/>
        <end position="94"/>
    </location>
</feature>
<keyword evidence="8" id="KW-0677">Repeat</keyword>
<dbReference type="InterPro" id="IPR004316">
    <property type="entry name" value="SWEET_rpt"/>
</dbReference>
<organism evidence="13 14">
    <name type="scientific">Drosophila lebanonensis</name>
    <name type="common">Fruit fly</name>
    <name type="synonym">Scaptodrosophila lebanonensis</name>
    <dbReference type="NCBI Taxonomy" id="7225"/>
    <lineage>
        <taxon>Eukaryota</taxon>
        <taxon>Metazoa</taxon>
        <taxon>Ecdysozoa</taxon>
        <taxon>Arthropoda</taxon>
        <taxon>Hexapoda</taxon>
        <taxon>Insecta</taxon>
        <taxon>Pterygota</taxon>
        <taxon>Neoptera</taxon>
        <taxon>Endopterygota</taxon>
        <taxon>Diptera</taxon>
        <taxon>Brachycera</taxon>
        <taxon>Muscomorpha</taxon>
        <taxon>Ephydroidea</taxon>
        <taxon>Drosophilidae</taxon>
        <taxon>Scaptodrosophila</taxon>
    </lineage>
</organism>
<dbReference type="Proteomes" id="UP000504634">
    <property type="component" value="Unplaced"/>
</dbReference>
<comment type="function">
    <text evidence="12">Mediates sugar transport across membranes.</text>
</comment>
<protein>
    <recommendedName>
        <fullName evidence="12">Sugar transporter SWEET</fullName>
    </recommendedName>
</protein>
<evidence type="ECO:0000256" key="1">
    <source>
        <dbReference type="ARBA" id="ARBA00004651"/>
    </source>
</evidence>
<feature type="transmembrane region" description="Helical" evidence="12">
    <location>
        <begin position="45"/>
        <end position="62"/>
    </location>
</feature>
<keyword evidence="6 12" id="KW-0762">Sugar transport</keyword>
<dbReference type="GO" id="GO:0005886">
    <property type="term" value="C:plasma membrane"/>
    <property type="evidence" value="ECO:0007669"/>
    <property type="project" value="UniProtKB-SubCell"/>
</dbReference>
<evidence type="ECO:0000256" key="8">
    <source>
        <dbReference type="ARBA" id="ARBA00022737"/>
    </source>
</evidence>
<dbReference type="RefSeq" id="XP_030380715.1">
    <property type="nucleotide sequence ID" value="XM_030524855.1"/>
</dbReference>
<keyword evidence="13" id="KW-1185">Reference proteome</keyword>
<evidence type="ECO:0000256" key="7">
    <source>
        <dbReference type="ARBA" id="ARBA00022692"/>
    </source>
</evidence>
<keyword evidence="5" id="KW-1003">Cell membrane</keyword>
<evidence type="ECO:0000256" key="2">
    <source>
        <dbReference type="ARBA" id="ARBA00004653"/>
    </source>
</evidence>
<proteinExistence type="inferred from homology"/>
<comment type="similarity">
    <text evidence="3 12">Belongs to the SWEET sugar transporter family.</text>
</comment>
<dbReference type="InterPro" id="IPR047664">
    <property type="entry name" value="SWEET"/>
</dbReference>
<comment type="subcellular location">
    <subcellularLocation>
        <location evidence="1 12">Cell membrane</location>
        <topology evidence="1 12">Multi-pass membrane protein</topology>
    </subcellularLocation>
    <subcellularLocation>
        <location evidence="2">Golgi apparatus membrane</location>
        <topology evidence="2">Multi-pass membrane protein</topology>
    </subcellularLocation>
</comment>
<accession>A0A6J2TYL2</accession>